<keyword evidence="4" id="KW-1185">Reference proteome</keyword>
<feature type="compositionally biased region" description="Low complexity" evidence="1">
    <location>
        <begin position="154"/>
        <end position="172"/>
    </location>
</feature>
<dbReference type="InterPro" id="IPR036779">
    <property type="entry name" value="LysM_dom_sf"/>
</dbReference>
<dbReference type="EMBL" id="CAAHFH010000002">
    <property type="protein sequence ID" value="VGO21053.1"/>
    <property type="molecule type" value="Genomic_DNA"/>
</dbReference>
<dbReference type="SUPFAM" id="SSF54106">
    <property type="entry name" value="LysM domain"/>
    <property type="match status" value="3"/>
</dbReference>
<reference evidence="3 4" key="1">
    <citation type="submission" date="2019-04" db="EMBL/GenBank/DDBJ databases">
        <authorList>
            <person name="Van Vliet M D."/>
        </authorList>
    </citation>
    <scope>NUCLEOTIDE SEQUENCE [LARGE SCALE GENOMIC DNA]</scope>
    <source>
        <strain evidence="3 4">F21</strain>
    </source>
</reference>
<name>A0A6C2UMA9_9BACT</name>
<gene>
    <name evidence="3" type="ORF">SCARR_03122</name>
</gene>
<dbReference type="InterPro" id="IPR018392">
    <property type="entry name" value="LysM"/>
</dbReference>
<evidence type="ECO:0000256" key="1">
    <source>
        <dbReference type="SAM" id="MobiDB-lite"/>
    </source>
</evidence>
<feature type="domain" description="LysM" evidence="2">
    <location>
        <begin position="171"/>
        <end position="214"/>
    </location>
</feature>
<dbReference type="RefSeq" id="WP_136062541.1">
    <property type="nucleotide sequence ID" value="NZ_CAAHFH010000002.1"/>
</dbReference>
<feature type="region of interest" description="Disordered" evidence="1">
    <location>
        <begin position="151"/>
        <end position="172"/>
    </location>
</feature>
<dbReference type="PANTHER" id="PTHR33734">
    <property type="entry name" value="LYSM DOMAIN-CONTAINING GPI-ANCHORED PROTEIN 2"/>
    <property type="match status" value="1"/>
</dbReference>
<evidence type="ECO:0000313" key="4">
    <source>
        <dbReference type="Proteomes" id="UP000346198"/>
    </source>
</evidence>
<evidence type="ECO:0000259" key="2">
    <source>
        <dbReference type="PROSITE" id="PS51782"/>
    </source>
</evidence>
<feature type="domain" description="LysM" evidence="2">
    <location>
        <begin position="105"/>
        <end position="149"/>
    </location>
</feature>
<feature type="domain" description="LysM" evidence="2">
    <location>
        <begin position="277"/>
        <end position="321"/>
    </location>
</feature>
<dbReference type="SMART" id="SM00257">
    <property type="entry name" value="LysM"/>
    <property type="match status" value="3"/>
</dbReference>
<feature type="region of interest" description="Disordered" evidence="1">
    <location>
        <begin position="231"/>
        <end position="251"/>
    </location>
</feature>
<dbReference type="Pfam" id="PF01476">
    <property type="entry name" value="LysM"/>
    <property type="match status" value="3"/>
</dbReference>
<dbReference type="PROSITE" id="PS51257">
    <property type="entry name" value="PROKAR_LIPOPROTEIN"/>
    <property type="match status" value="1"/>
</dbReference>
<dbReference type="PROSITE" id="PS51782">
    <property type="entry name" value="LYSM"/>
    <property type="match status" value="3"/>
</dbReference>
<accession>A0A6C2UMA9</accession>
<dbReference type="PANTHER" id="PTHR33734:SF22">
    <property type="entry name" value="MEMBRANE-BOUND LYTIC MUREIN TRANSGLYCOSYLASE D"/>
    <property type="match status" value="1"/>
</dbReference>
<sequence length="325" mass="34049">MKVGSAVLGLHVAVLCVFSLTQGCVTSESQGSGRPAGARHKGPWKYEHKVASSGAVSQGQVGGYEQGIDESYEVMVFEDAGIDSSDMGSTVEPYVPPASSESFTEVYIVQKGDVLSQLAVDFDTTVPRLVSMNGLSNPDVLYVGQELRVPAGRSSSPATTKKSTSSVKKGGSYEIQKGDTLSGIAVAAGVAISDLRSLNNIKADKIFAGETIYIPSYGKVPSSTQKSVAKKTLSEPAAVEPAPSAPAPAPMAFGSTVAEPAAPMIVETTAPTVEMVADKVLYPGETLDDVARQYSVSKAEIMRLNNITDESAVREGQRLRVPISE</sequence>
<dbReference type="AlphaFoldDB" id="A0A6C2UMA9"/>
<organism evidence="3 4">
    <name type="scientific">Pontiella sulfatireligans</name>
    <dbReference type="NCBI Taxonomy" id="2750658"/>
    <lineage>
        <taxon>Bacteria</taxon>
        <taxon>Pseudomonadati</taxon>
        <taxon>Kiritimatiellota</taxon>
        <taxon>Kiritimatiellia</taxon>
        <taxon>Kiritimatiellales</taxon>
        <taxon>Pontiellaceae</taxon>
        <taxon>Pontiella</taxon>
    </lineage>
</organism>
<evidence type="ECO:0000313" key="3">
    <source>
        <dbReference type="EMBL" id="VGO21053.1"/>
    </source>
</evidence>
<proteinExistence type="predicted"/>
<dbReference type="Gene3D" id="3.10.350.10">
    <property type="entry name" value="LysM domain"/>
    <property type="match status" value="3"/>
</dbReference>
<protein>
    <submittedName>
        <fullName evidence="3">Autolysin</fullName>
    </submittedName>
</protein>
<dbReference type="CDD" id="cd00118">
    <property type="entry name" value="LysM"/>
    <property type="match status" value="3"/>
</dbReference>
<dbReference type="Proteomes" id="UP000346198">
    <property type="component" value="Unassembled WGS sequence"/>
</dbReference>